<keyword evidence="4 6" id="KW-0805">Transcription regulation</keyword>
<dbReference type="Pfam" id="PF01029">
    <property type="entry name" value="NusB"/>
    <property type="match status" value="1"/>
</dbReference>
<dbReference type="PANTHER" id="PTHR11078:SF3">
    <property type="entry name" value="ANTITERMINATION NUSB DOMAIN-CONTAINING PROTEIN"/>
    <property type="match status" value="1"/>
</dbReference>
<evidence type="ECO:0000259" key="7">
    <source>
        <dbReference type="Pfam" id="PF01029"/>
    </source>
</evidence>
<evidence type="ECO:0000256" key="1">
    <source>
        <dbReference type="ARBA" id="ARBA00005952"/>
    </source>
</evidence>
<reference evidence="8 9" key="1">
    <citation type="submission" date="2020-05" db="EMBL/GenBank/DDBJ databases">
        <title>Nakamurella sp. DB0629 isolated from air conditioner.</title>
        <authorList>
            <person name="Kim D.H."/>
            <person name="Kim D.-U."/>
        </authorList>
    </citation>
    <scope>NUCLEOTIDE SEQUENCE [LARGE SCALE GENOMIC DNA]</scope>
    <source>
        <strain evidence="8 9">DB0629</strain>
    </source>
</reference>
<dbReference type="InterPro" id="IPR011605">
    <property type="entry name" value="NusB_fam"/>
</dbReference>
<comment type="similarity">
    <text evidence="1 6">Belongs to the NusB family.</text>
</comment>
<evidence type="ECO:0000313" key="9">
    <source>
        <dbReference type="Proteomes" id="UP000562984"/>
    </source>
</evidence>
<organism evidence="8 9">
    <name type="scientific">Nakamurella aerolata</name>
    <dbReference type="NCBI Taxonomy" id="1656892"/>
    <lineage>
        <taxon>Bacteria</taxon>
        <taxon>Bacillati</taxon>
        <taxon>Actinomycetota</taxon>
        <taxon>Actinomycetes</taxon>
        <taxon>Nakamurellales</taxon>
        <taxon>Nakamurellaceae</taxon>
        <taxon>Nakamurella</taxon>
    </lineage>
</organism>
<evidence type="ECO:0000256" key="5">
    <source>
        <dbReference type="ARBA" id="ARBA00023163"/>
    </source>
</evidence>
<dbReference type="PANTHER" id="PTHR11078">
    <property type="entry name" value="N UTILIZATION SUBSTANCE PROTEIN B-RELATED"/>
    <property type="match status" value="1"/>
</dbReference>
<dbReference type="GO" id="GO:0031564">
    <property type="term" value="P:transcription antitermination"/>
    <property type="evidence" value="ECO:0007669"/>
    <property type="project" value="UniProtKB-KW"/>
</dbReference>
<dbReference type="GO" id="GO:0006353">
    <property type="term" value="P:DNA-templated transcription termination"/>
    <property type="evidence" value="ECO:0007669"/>
    <property type="project" value="UniProtKB-UniRule"/>
</dbReference>
<dbReference type="HAMAP" id="MF_00073">
    <property type="entry name" value="NusB"/>
    <property type="match status" value="1"/>
</dbReference>
<evidence type="ECO:0000256" key="4">
    <source>
        <dbReference type="ARBA" id="ARBA00023015"/>
    </source>
</evidence>
<dbReference type="EMBL" id="JABEND010000012">
    <property type="protein sequence ID" value="NNG37312.1"/>
    <property type="molecule type" value="Genomic_DNA"/>
</dbReference>
<dbReference type="SUPFAM" id="SSF48013">
    <property type="entry name" value="NusB-like"/>
    <property type="match status" value="1"/>
</dbReference>
<dbReference type="GO" id="GO:0005829">
    <property type="term" value="C:cytosol"/>
    <property type="evidence" value="ECO:0007669"/>
    <property type="project" value="TreeGrafter"/>
</dbReference>
<keyword evidence="9" id="KW-1185">Reference proteome</keyword>
<evidence type="ECO:0000256" key="3">
    <source>
        <dbReference type="ARBA" id="ARBA00022884"/>
    </source>
</evidence>
<name>A0A849AKH0_9ACTN</name>
<dbReference type="Proteomes" id="UP000562984">
    <property type="component" value="Unassembled WGS sequence"/>
</dbReference>
<evidence type="ECO:0000256" key="6">
    <source>
        <dbReference type="HAMAP-Rule" id="MF_00073"/>
    </source>
</evidence>
<feature type="domain" description="NusB/RsmB/TIM44" evidence="7">
    <location>
        <begin position="6"/>
        <end position="129"/>
    </location>
</feature>
<gene>
    <name evidence="6 8" type="primary">nusB</name>
    <name evidence="8" type="ORF">HKD39_16715</name>
</gene>
<dbReference type="CDD" id="cd00619">
    <property type="entry name" value="Terminator_NusB"/>
    <property type="match status" value="1"/>
</dbReference>
<dbReference type="AlphaFoldDB" id="A0A849AKH0"/>
<keyword evidence="2 6" id="KW-0889">Transcription antitermination</keyword>
<proteinExistence type="inferred from homology"/>
<sequence>MSARSKARKRALDVLYAAEARDIDPLELLAERVDAPELPPLGDYAESLIRGVAGNSRRIDELLAQHAEGWTVDRMPAVDRAILRIGAYELLYADDVPPAVVVNEAVEAAKDLSTDNSGKFINGVLGQIASIAPQLRG</sequence>
<keyword evidence="3 6" id="KW-0694">RNA-binding</keyword>
<evidence type="ECO:0000313" key="8">
    <source>
        <dbReference type="EMBL" id="NNG37312.1"/>
    </source>
</evidence>
<dbReference type="InterPro" id="IPR035926">
    <property type="entry name" value="NusB-like_sf"/>
</dbReference>
<dbReference type="RefSeq" id="WP_171201080.1">
    <property type="nucleotide sequence ID" value="NZ_JABEND010000012.1"/>
</dbReference>
<dbReference type="GO" id="GO:0003723">
    <property type="term" value="F:RNA binding"/>
    <property type="evidence" value="ECO:0007669"/>
    <property type="project" value="UniProtKB-UniRule"/>
</dbReference>
<accession>A0A849AKH0</accession>
<comment type="caution">
    <text evidence="8">The sequence shown here is derived from an EMBL/GenBank/DDBJ whole genome shotgun (WGS) entry which is preliminary data.</text>
</comment>
<protein>
    <recommendedName>
        <fullName evidence="6">Transcription antitermination protein NusB</fullName>
    </recommendedName>
    <alternativeName>
        <fullName evidence="6">Antitermination factor NusB</fullName>
    </alternativeName>
</protein>
<evidence type="ECO:0000256" key="2">
    <source>
        <dbReference type="ARBA" id="ARBA00022814"/>
    </source>
</evidence>
<dbReference type="NCBIfam" id="TIGR01951">
    <property type="entry name" value="nusB"/>
    <property type="match status" value="1"/>
</dbReference>
<dbReference type="Gene3D" id="1.10.940.10">
    <property type="entry name" value="NusB-like"/>
    <property type="match status" value="1"/>
</dbReference>
<comment type="function">
    <text evidence="6">Involved in transcription antitermination. Required for transcription of ribosomal RNA (rRNA) genes. Binds specifically to the boxA antiterminator sequence of the ribosomal RNA (rrn) operons.</text>
</comment>
<dbReference type="InterPro" id="IPR006027">
    <property type="entry name" value="NusB_RsmB_TIM44"/>
</dbReference>
<keyword evidence="5 6" id="KW-0804">Transcription</keyword>